<dbReference type="Proteomes" id="UP000287233">
    <property type="component" value="Chromosome"/>
</dbReference>
<reference evidence="11" key="1">
    <citation type="submission" date="2018-12" db="EMBL/GenBank/DDBJ databases">
        <title>Complete genome sequence of an uncultured bacterium of the candidate phylum Bipolaricaulota.</title>
        <authorList>
            <person name="Kadnikov V.V."/>
            <person name="Mardanov A.V."/>
            <person name="Beletsky A.V."/>
            <person name="Frank Y.A."/>
            <person name="Karnachuk O.V."/>
            <person name="Ravin N.V."/>
        </authorList>
    </citation>
    <scope>NUCLEOTIDE SEQUENCE [LARGE SCALE GENOMIC DNA]</scope>
</reference>
<evidence type="ECO:0000259" key="9">
    <source>
        <dbReference type="Pfam" id="PF19269"/>
    </source>
</evidence>
<dbReference type="NCBIfam" id="TIGR00464">
    <property type="entry name" value="gltX_bact"/>
    <property type="match status" value="1"/>
</dbReference>
<dbReference type="Pfam" id="PF00749">
    <property type="entry name" value="tRNA-synt_1c"/>
    <property type="match status" value="2"/>
</dbReference>
<feature type="short sequence motif" description="'HIGH' region" evidence="7">
    <location>
        <begin position="13"/>
        <end position="23"/>
    </location>
</feature>
<dbReference type="EC" id="6.1.1.17" evidence="7"/>
<keyword evidence="6 7" id="KW-0030">Aminoacyl-tRNA synthetase</keyword>
<protein>
    <recommendedName>
        <fullName evidence="7">Glutamate--tRNA ligase</fullName>
        <ecNumber evidence="7">6.1.1.17</ecNumber>
    </recommendedName>
    <alternativeName>
        <fullName evidence="7">Glutamyl-tRNA synthetase</fullName>
        <shortName evidence="7">GluRS</shortName>
    </alternativeName>
</protein>
<comment type="function">
    <text evidence="7">Catalyzes the attachment of glutamate to tRNA(Glu) in a two-step reaction: glutamate is first activated by ATP to form Glu-AMP and then transferred to the acceptor end of tRNA(Glu).</text>
</comment>
<evidence type="ECO:0000256" key="1">
    <source>
        <dbReference type="ARBA" id="ARBA00007894"/>
    </source>
</evidence>
<dbReference type="KEGG" id="bih:BIP78_0880"/>
<dbReference type="GO" id="GO:0000049">
    <property type="term" value="F:tRNA binding"/>
    <property type="evidence" value="ECO:0007669"/>
    <property type="project" value="InterPro"/>
</dbReference>
<dbReference type="PROSITE" id="PS00178">
    <property type="entry name" value="AA_TRNA_LIGASE_I"/>
    <property type="match status" value="1"/>
</dbReference>
<organism evidence="10 11">
    <name type="scientific">Bipolaricaulis sibiricus</name>
    <dbReference type="NCBI Taxonomy" id="2501609"/>
    <lineage>
        <taxon>Bacteria</taxon>
        <taxon>Candidatus Bipolaricaulota</taxon>
        <taxon>Candidatus Bipolaricaulia</taxon>
        <taxon>Candidatus Bipolaricaulales</taxon>
        <taxon>Candidatus Bipolaricaulaceae</taxon>
        <taxon>Candidatus Bipolaricaulis</taxon>
    </lineage>
</organism>
<evidence type="ECO:0000256" key="2">
    <source>
        <dbReference type="ARBA" id="ARBA00022598"/>
    </source>
</evidence>
<dbReference type="AlphaFoldDB" id="A0A410FUB2"/>
<comment type="caution">
    <text evidence="7">Lacks conserved residue(s) required for the propagation of feature annotation.</text>
</comment>
<dbReference type="SUPFAM" id="SSF48163">
    <property type="entry name" value="An anticodon-binding domain of class I aminoacyl-tRNA synthetases"/>
    <property type="match status" value="1"/>
</dbReference>
<feature type="domain" description="Glutamyl/glutaminyl-tRNA synthetase class Ib catalytic" evidence="8">
    <location>
        <begin position="7"/>
        <end position="101"/>
    </location>
</feature>
<dbReference type="InterPro" id="IPR008925">
    <property type="entry name" value="aa_tRNA-synth_I_cd-bd_sf"/>
</dbReference>
<evidence type="ECO:0000256" key="3">
    <source>
        <dbReference type="ARBA" id="ARBA00022741"/>
    </source>
</evidence>
<dbReference type="CDD" id="cd00808">
    <property type="entry name" value="GluRS_core"/>
    <property type="match status" value="1"/>
</dbReference>
<dbReference type="InterPro" id="IPR004527">
    <property type="entry name" value="Glu-tRNA-ligase_bac/mito"/>
</dbReference>
<feature type="domain" description="Glutamyl/glutaminyl-tRNA synthetase class Ib catalytic" evidence="8">
    <location>
        <begin position="105"/>
        <end position="270"/>
    </location>
</feature>
<sequence>MEPMASVRTRFAPSPTGYLHVGGGRTALFNWLYARHHHGTFILRIEDTDRTRSTDEAIAQIFASLRWLGLDWDELYRQTDRFDRHREVAAELLERGAAYESEGALWFRVPREGATVVPDLLAGEVTVQHAELKDLVILRSDGTPTYNFACVVDDHDMEITHVIRGAEHLNNSPKQLLIYQALGWAPPLFAHVPLILGPDRAKLSKRHGAGSVLDYDERGVLPEALVNFLARLGWSHGDQEVFSREELVALFDLPGVNTSPAVFDDEKLLWLNHEWLRRLDPQRLATLLAARIVARGVADQAVVDATGLDKLARAAVLLRERGRTLVEMADRARPYLPGPIPLPDEAHALLTPEVKAALREVAARVEALGNATAQAFEGLLRQVGDELGVPLKTLAPAVRIVVTGSRVGPGLYDVLAVMGREIVADRLRAAAGDGKEG</sequence>
<comment type="catalytic activity">
    <reaction evidence="7">
        <text>tRNA(Glu) + L-glutamate + ATP = L-glutamyl-tRNA(Glu) + AMP + diphosphate</text>
        <dbReference type="Rhea" id="RHEA:23540"/>
        <dbReference type="Rhea" id="RHEA-COMP:9663"/>
        <dbReference type="Rhea" id="RHEA-COMP:9680"/>
        <dbReference type="ChEBI" id="CHEBI:29985"/>
        <dbReference type="ChEBI" id="CHEBI:30616"/>
        <dbReference type="ChEBI" id="CHEBI:33019"/>
        <dbReference type="ChEBI" id="CHEBI:78442"/>
        <dbReference type="ChEBI" id="CHEBI:78520"/>
        <dbReference type="ChEBI" id="CHEBI:456215"/>
        <dbReference type="EC" id="6.1.1.17"/>
    </reaction>
</comment>
<dbReference type="InterPro" id="IPR020751">
    <property type="entry name" value="aa-tRNA-synth_I_codon-bd_sub2"/>
</dbReference>
<dbReference type="GO" id="GO:0008270">
    <property type="term" value="F:zinc ion binding"/>
    <property type="evidence" value="ECO:0007669"/>
    <property type="project" value="InterPro"/>
</dbReference>
<dbReference type="GO" id="GO:0006424">
    <property type="term" value="P:glutamyl-tRNA aminoacylation"/>
    <property type="evidence" value="ECO:0007669"/>
    <property type="project" value="UniProtKB-UniRule"/>
</dbReference>
<feature type="short sequence motif" description="'KMSKS' region" evidence="7">
    <location>
        <begin position="202"/>
        <end position="206"/>
    </location>
</feature>
<dbReference type="Gene3D" id="1.10.10.350">
    <property type="match status" value="1"/>
</dbReference>
<dbReference type="InterPro" id="IPR033910">
    <property type="entry name" value="GluRS_core"/>
</dbReference>
<dbReference type="GO" id="GO:0005524">
    <property type="term" value="F:ATP binding"/>
    <property type="evidence" value="ECO:0007669"/>
    <property type="project" value="UniProtKB-UniRule"/>
</dbReference>
<evidence type="ECO:0000256" key="7">
    <source>
        <dbReference type="HAMAP-Rule" id="MF_00022"/>
    </source>
</evidence>
<dbReference type="InterPro" id="IPR045462">
    <property type="entry name" value="aa-tRNA-synth_I_cd-bd"/>
</dbReference>
<evidence type="ECO:0000256" key="6">
    <source>
        <dbReference type="ARBA" id="ARBA00023146"/>
    </source>
</evidence>
<dbReference type="PRINTS" id="PR00987">
    <property type="entry name" value="TRNASYNTHGLU"/>
</dbReference>
<dbReference type="PANTHER" id="PTHR43311">
    <property type="entry name" value="GLUTAMATE--TRNA LIGASE"/>
    <property type="match status" value="1"/>
</dbReference>
<feature type="binding site" evidence="7">
    <location>
        <position position="205"/>
    </location>
    <ligand>
        <name>ATP</name>
        <dbReference type="ChEBI" id="CHEBI:30616"/>
    </ligand>
</feature>
<keyword evidence="7" id="KW-0963">Cytoplasm</keyword>
<dbReference type="HAMAP" id="MF_00022">
    <property type="entry name" value="Glu_tRNA_synth_type1"/>
    <property type="match status" value="1"/>
</dbReference>
<gene>
    <name evidence="7" type="primary">gltX</name>
    <name evidence="10" type="ORF">BIP78_0880</name>
</gene>
<evidence type="ECO:0000259" key="8">
    <source>
        <dbReference type="Pfam" id="PF00749"/>
    </source>
</evidence>
<comment type="similarity">
    <text evidence="1 7">Belongs to the class-I aminoacyl-tRNA synthetase family. Glutamate--tRNA ligase type 1 subfamily.</text>
</comment>
<dbReference type="InterPro" id="IPR020058">
    <property type="entry name" value="Glu/Gln-tRNA-synth_Ib_cat-dom"/>
</dbReference>
<proteinExistence type="inferred from homology"/>
<dbReference type="InterPro" id="IPR001412">
    <property type="entry name" value="aa-tRNA-synth_I_CS"/>
</dbReference>
<keyword evidence="3 7" id="KW-0547">Nucleotide-binding</keyword>
<dbReference type="PANTHER" id="PTHR43311:SF2">
    <property type="entry name" value="GLUTAMATE--TRNA LIGASE, MITOCHONDRIAL-RELATED"/>
    <property type="match status" value="1"/>
</dbReference>
<accession>A0A410FUB2</accession>
<dbReference type="Gene3D" id="3.40.50.620">
    <property type="entry name" value="HUPs"/>
    <property type="match status" value="2"/>
</dbReference>
<comment type="subunit">
    <text evidence="7">Monomer.</text>
</comment>
<evidence type="ECO:0000313" key="11">
    <source>
        <dbReference type="Proteomes" id="UP000287233"/>
    </source>
</evidence>
<dbReference type="EMBL" id="CP034928">
    <property type="protein sequence ID" value="QAA76646.1"/>
    <property type="molecule type" value="Genomic_DNA"/>
</dbReference>
<dbReference type="Pfam" id="PF19269">
    <property type="entry name" value="Anticodon_2"/>
    <property type="match status" value="1"/>
</dbReference>
<dbReference type="SUPFAM" id="SSF52374">
    <property type="entry name" value="Nucleotidylyl transferase"/>
    <property type="match status" value="1"/>
</dbReference>
<dbReference type="InterPro" id="IPR000924">
    <property type="entry name" value="Glu/Gln-tRNA-synth"/>
</dbReference>
<keyword evidence="5 7" id="KW-0648">Protein biosynthesis</keyword>
<evidence type="ECO:0000256" key="5">
    <source>
        <dbReference type="ARBA" id="ARBA00022917"/>
    </source>
</evidence>
<evidence type="ECO:0000313" key="10">
    <source>
        <dbReference type="EMBL" id="QAA76646.1"/>
    </source>
</evidence>
<dbReference type="InterPro" id="IPR049940">
    <property type="entry name" value="GluQ/Sye"/>
</dbReference>
<keyword evidence="4 7" id="KW-0067">ATP-binding</keyword>
<dbReference type="GO" id="GO:0005829">
    <property type="term" value="C:cytosol"/>
    <property type="evidence" value="ECO:0007669"/>
    <property type="project" value="TreeGrafter"/>
</dbReference>
<evidence type="ECO:0000256" key="4">
    <source>
        <dbReference type="ARBA" id="ARBA00022840"/>
    </source>
</evidence>
<dbReference type="InterPro" id="IPR014729">
    <property type="entry name" value="Rossmann-like_a/b/a_fold"/>
</dbReference>
<comment type="subcellular location">
    <subcellularLocation>
        <location evidence="7">Cytoplasm</location>
    </subcellularLocation>
</comment>
<feature type="domain" description="Aminoacyl-tRNA synthetase class I anticodon-binding" evidence="9">
    <location>
        <begin position="307"/>
        <end position="430"/>
    </location>
</feature>
<dbReference type="GO" id="GO:0004818">
    <property type="term" value="F:glutamate-tRNA ligase activity"/>
    <property type="evidence" value="ECO:0007669"/>
    <property type="project" value="UniProtKB-UniRule"/>
</dbReference>
<keyword evidence="2 7" id="KW-0436">Ligase</keyword>
<name>A0A410FUB2_BIPS1</name>